<dbReference type="InterPro" id="IPR031338">
    <property type="entry name" value="KDPG/KHG_AS_2"/>
</dbReference>
<dbReference type="EMBL" id="CP000662">
    <property type="protein sequence ID" value="ABP72180.1"/>
    <property type="molecule type" value="Genomic_DNA"/>
</dbReference>
<dbReference type="PANTHER" id="PTHR30246">
    <property type="entry name" value="2-KETO-3-DEOXY-6-PHOSPHOGLUCONATE ALDOLASE"/>
    <property type="match status" value="1"/>
</dbReference>
<dbReference type="KEGG" id="rsq:Rsph17025_3296"/>
<evidence type="ECO:0000256" key="2">
    <source>
        <dbReference type="ARBA" id="ARBA00006906"/>
    </source>
</evidence>
<dbReference type="Gene3D" id="3.20.20.70">
    <property type="entry name" value="Aldolase class I"/>
    <property type="match status" value="1"/>
</dbReference>
<evidence type="ECO:0000256" key="4">
    <source>
        <dbReference type="ARBA" id="ARBA00023239"/>
    </source>
</evidence>
<geneLocation type="plasmid" evidence="6">
    <name>pRSPA01</name>
</geneLocation>
<evidence type="ECO:0000256" key="5">
    <source>
        <dbReference type="ARBA" id="ARBA00023277"/>
    </source>
</evidence>
<dbReference type="InterPro" id="IPR000887">
    <property type="entry name" value="Aldlse_KDPG_KHG"/>
</dbReference>
<comment type="subunit">
    <text evidence="3">Homotrimer.</text>
</comment>
<name>A4WXR6_CERS5</name>
<dbReference type="SUPFAM" id="SSF51569">
    <property type="entry name" value="Aldolase"/>
    <property type="match status" value="1"/>
</dbReference>
<proteinExistence type="inferred from homology"/>
<evidence type="ECO:0000256" key="1">
    <source>
        <dbReference type="ARBA" id="ARBA00004761"/>
    </source>
</evidence>
<dbReference type="InterPro" id="IPR013785">
    <property type="entry name" value="Aldolase_TIM"/>
</dbReference>
<sequence>MRTRSRLALRARLADAGADPPEVPMSRPIIAILRGITPAEAEPVAEALVEAGIERIEVPLNSPEGLESVARLVRRLGDRALIGAGTVLSPEDVARVAATGARLVVSPDCNPEVITATRAAGLISIPGVFTPTECFAAIRAGANALKLFPAALLGPAGLEALRAVLPRDLPVFAVGGAGEANLQDWRKAGADGFGIGTALYRPGRSAAEVAERARTLVAAFDRSSAP</sequence>
<dbReference type="Pfam" id="PF01081">
    <property type="entry name" value="Aldolase"/>
    <property type="match status" value="1"/>
</dbReference>
<keyword evidence="6" id="KW-0614">Plasmid</keyword>
<comment type="similarity">
    <text evidence="2">Belongs to the KHG/KDPG aldolase family.</text>
</comment>
<keyword evidence="5" id="KW-0119">Carbohydrate metabolism</keyword>
<gene>
    <name evidence="6" type="ordered locus">Rsph17025_3296</name>
</gene>
<reference evidence="6" key="1">
    <citation type="submission" date="2007-04" db="EMBL/GenBank/DDBJ databases">
        <title>Complete sequence of plasmid pRSPA01 of Rhodobacter sphaeroides ATCC 17025.</title>
        <authorList>
            <consortium name="US DOE Joint Genome Institute"/>
            <person name="Copeland A."/>
            <person name="Lucas S."/>
            <person name="Lapidus A."/>
            <person name="Barry K."/>
            <person name="Detter J.C."/>
            <person name="Glavina del Rio T."/>
            <person name="Hammon N."/>
            <person name="Israni S."/>
            <person name="Dalin E."/>
            <person name="Tice H."/>
            <person name="Pitluck S."/>
            <person name="Chertkov O."/>
            <person name="Brettin T."/>
            <person name="Bruce D."/>
            <person name="Han C."/>
            <person name="Schmutz J."/>
            <person name="Larimer F."/>
            <person name="Land M."/>
            <person name="Hauser L."/>
            <person name="Kyrpides N."/>
            <person name="Kim E."/>
            <person name="Richardson P."/>
            <person name="Mackenzie C."/>
            <person name="Choudhary M."/>
            <person name="Donohue T.J."/>
            <person name="Kaplan S."/>
        </authorList>
    </citation>
    <scope>NUCLEOTIDE SEQUENCE [LARGE SCALE GENOMIC DNA]</scope>
    <source>
        <strain evidence="6">ATCC 17025</strain>
        <plasmid evidence="6">pRSPA01</plasmid>
    </source>
</reference>
<evidence type="ECO:0000313" key="6">
    <source>
        <dbReference type="EMBL" id="ABP72180.1"/>
    </source>
</evidence>
<dbReference type="AlphaFoldDB" id="A4WXR6"/>
<dbReference type="PANTHER" id="PTHR30246:SF1">
    <property type="entry name" value="2-DEHYDRO-3-DEOXY-6-PHOSPHOGALACTONATE ALDOLASE-RELATED"/>
    <property type="match status" value="1"/>
</dbReference>
<evidence type="ECO:0000256" key="3">
    <source>
        <dbReference type="ARBA" id="ARBA00011233"/>
    </source>
</evidence>
<dbReference type="EC" id="4.1.2.21" evidence="6"/>
<comment type="pathway">
    <text evidence="1">Carbohydrate acid metabolism.</text>
</comment>
<protein>
    <submittedName>
        <fullName evidence="6">2-keto-3-deoxy-phosphogalactonate aldolase</fullName>
        <ecNumber evidence="6">4.1.2.21</ecNumber>
    </submittedName>
</protein>
<organism evidence="6">
    <name type="scientific">Cereibacter sphaeroides (strain ATCC 17025 / ATH 2.4.3)</name>
    <name type="common">Rhodobacter sphaeroides</name>
    <dbReference type="NCBI Taxonomy" id="349102"/>
    <lineage>
        <taxon>Bacteria</taxon>
        <taxon>Pseudomonadati</taxon>
        <taxon>Pseudomonadota</taxon>
        <taxon>Alphaproteobacteria</taxon>
        <taxon>Rhodobacterales</taxon>
        <taxon>Paracoccaceae</taxon>
        <taxon>Cereibacter</taxon>
    </lineage>
</organism>
<accession>A4WXR6</accession>
<dbReference type="NCBIfam" id="NF006600">
    <property type="entry name" value="PRK09140.1"/>
    <property type="match status" value="1"/>
</dbReference>
<keyword evidence="4 6" id="KW-0456">Lyase</keyword>
<dbReference type="CDD" id="cd00452">
    <property type="entry name" value="KDPG_aldolase"/>
    <property type="match status" value="1"/>
</dbReference>
<dbReference type="GO" id="GO:0008674">
    <property type="term" value="F:2-dehydro-3-deoxy-6-phosphogalactonate aldolase activity"/>
    <property type="evidence" value="ECO:0007669"/>
    <property type="project" value="UniProtKB-EC"/>
</dbReference>
<dbReference type="PROSITE" id="PS00160">
    <property type="entry name" value="ALDOLASE_KDPG_KHG_2"/>
    <property type="match status" value="1"/>
</dbReference>
<dbReference type="HOGENOM" id="CLU_077795_2_1_5"/>